<dbReference type="EMBL" id="JBJKTR010000013">
    <property type="protein sequence ID" value="KAL3347881.1"/>
    <property type="molecule type" value="Genomic_DNA"/>
</dbReference>
<gene>
    <name evidence="2" type="ORF">AABB24_021493</name>
</gene>
<feature type="region of interest" description="Disordered" evidence="1">
    <location>
        <begin position="47"/>
        <end position="108"/>
    </location>
</feature>
<comment type="caution">
    <text evidence="2">The sequence shown here is derived from an EMBL/GenBank/DDBJ whole genome shotgun (WGS) entry which is preliminary data.</text>
</comment>
<reference evidence="2 3" key="1">
    <citation type="submission" date="2024-05" db="EMBL/GenBank/DDBJ databases">
        <title>De novo assembly of an allotetraploid wild potato.</title>
        <authorList>
            <person name="Hosaka A.J."/>
        </authorList>
    </citation>
    <scope>NUCLEOTIDE SEQUENCE [LARGE SCALE GENOMIC DNA]</scope>
    <source>
        <tissue evidence="2">Young leaves</tissue>
    </source>
</reference>
<feature type="region of interest" description="Disordered" evidence="1">
    <location>
        <begin position="1"/>
        <end position="21"/>
    </location>
</feature>
<feature type="compositionally biased region" description="Polar residues" evidence="1">
    <location>
        <begin position="76"/>
        <end position="108"/>
    </location>
</feature>
<sequence length="108" mass="12233">EFHSLPLPLSNATNSLSSSASSPLLCRLENSRCPLPLSTLCFGKRSQQELDETGKKTRQQQQQGSRFSHSALVFSLTPNGEQRHQQQPTRNSSDSGEHWQQQLWRRLS</sequence>
<protein>
    <submittedName>
        <fullName evidence="2">Uncharacterized protein</fullName>
    </submittedName>
</protein>
<keyword evidence="3" id="KW-1185">Reference proteome</keyword>
<dbReference type="Proteomes" id="UP001627284">
    <property type="component" value="Unassembled WGS sequence"/>
</dbReference>
<name>A0ABD2SVV8_9SOLN</name>
<dbReference type="AlphaFoldDB" id="A0ABD2SVV8"/>
<proteinExistence type="predicted"/>
<evidence type="ECO:0000313" key="2">
    <source>
        <dbReference type="EMBL" id="KAL3347881.1"/>
    </source>
</evidence>
<organism evidence="2 3">
    <name type="scientific">Solanum stoloniferum</name>
    <dbReference type="NCBI Taxonomy" id="62892"/>
    <lineage>
        <taxon>Eukaryota</taxon>
        <taxon>Viridiplantae</taxon>
        <taxon>Streptophyta</taxon>
        <taxon>Embryophyta</taxon>
        <taxon>Tracheophyta</taxon>
        <taxon>Spermatophyta</taxon>
        <taxon>Magnoliopsida</taxon>
        <taxon>eudicotyledons</taxon>
        <taxon>Gunneridae</taxon>
        <taxon>Pentapetalae</taxon>
        <taxon>asterids</taxon>
        <taxon>lamiids</taxon>
        <taxon>Solanales</taxon>
        <taxon>Solanaceae</taxon>
        <taxon>Solanoideae</taxon>
        <taxon>Solaneae</taxon>
        <taxon>Solanum</taxon>
    </lineage>
</organism>
<evidence type="ECO:0000256" key="1">
    <source>
        <dbReference type="SAM" id="MobiDB-lite"/>
    </source>
</evidence>
<evidence type="ECO:0000313" key="3">
    <source>
        <dbReference type="Proteomes" id="UP001627284"/>
    </source>
</evidence>
<accession>A0ABD2SVV8</accession>
<feature type="non-terminal residue" evidence="2">
    <location>
        <position position="1"/>
    </location>
</feature>